<dbReference type="AlphaFoldDB" id="A0A511KMX3"/>
<dbReference type="Gene3D" id="3.40.630.30">
    <property type="match status" value="1"/>
</dbReference>
<dbReference type="OrthoDB" id="4250781at2759"/>
<dbReference type="PANTHER" id="PTHR31438:SF1">
    <property type="entry name" value="LYSINE N-ACYLTRANSFERASE C17G9.06C-RELATED"/>
    <property type="match status" value="1"/>
</dbReference>
<comment type="similarity">
    <text evidence="1">Belongs to the lysine N-acyltransferase MbtK family.</text>
</comment>
<dbReference type="SUPFAM" id="SSF55729">
    <property type="entry name" value="Acyl-CoA N-acyltransferases (Nat)"/>
    <property type="match status" value="1"/>
</dbReference>
<dbReference type="InterPro" id="IPR019432">
    <property type="entry name" value="Acyltransferase_MbtK/IucB-like"/>
</dbReference>
<gene>
    <name evidence="3" type="ORF">Rt10032_c14g5233</name>
</gene>
<protein>
    <submittedName>
        <fullName evidence="3">Siderophore biosynthesis protein</fullName>
    </submittedName>
</protein>
<dbReference type="SMART" id="SM01006">
    <property type="entry name" value="AlcB"/>
    <property type="match status" value="1"/>
</dbReference>
<dbReference type="GO" id="GO:0019290">
    <property type="term" value="P:siderophore biosynthetic process"/>
    <property type="evidence" value="ECO:0007669"/>
    <property type="project" value="InterPro"/>
</dbReference>
<name>A0A511KMX3_RHOTO</name>
<dbReference type="PANTHER" id="PTHR31438">
    <property type="entry name" value="LYSINE N-ACYLTRANSFERASE C17G9.06C-RELATED"/>
    <property type="match status" value="1"/>
</dbReference>
<dbReference type="EMBL" id="BJWK01000014">
    <property type="protein sequence ID" value="GEM11216.1"/>
    <property type="molecule type" value="Genomic_DNA"/>
</dbReference>
<dbReference type="GO" id="GO:0016410">
    <property type="term" value="F:N-acyltransferase activity"/>
    <property type="evidence" value="ECO:0007669"/>
    <property type="project" value="TreeGrafter"/>
</dbReference>
<evidence type="ECO:0000256" key="1">
    <source>
        <dbReference type="ARBA" id="ARBA00009893"/>
    </source>
</evidence>
<evidence type="ECO:0000259" key="2">
    <source>
        <dbReference type="SMART" id="SM01006"/>
    </source>
</evidence>
<dbReference type="InterPro" id="IPR016181">
    <property type="entry name" value="Acyl_CoA_acyltransferase"/>
</dbReference>
<sequence>MSLNRSLSIFRRTMSSATRPASPANATVSFQAALSVPHEIKTVIKRKNAAVATTAVAFHSSVLHSQASAFSSRRSSFWRLTHCSAREQLVDGVVQLRLNKLDPDAPPYDIPSTTQALWNALFKYFARGRDSPDKLEVEPVLPAEALDLALLELGATKQSPRYAVSRSAIFQLYTYASDVPETHHAPRAPFPYLPVTPPEGSPSTLTHPLRPPKPNPSSLLYSRFLPHLTTGPQSPVYFKLSTCTLKDLPTLHNWMNDPRVDQFWMEKGSLEQHQQFIEKNTRDPHVIPVIGSYVELREENGQVRMQPEEQAVYAEIYWVKEDRLAPLMPRGTVQDYDRGLHMLVGSNAHRGPHRIRAWMPSLAHYCFLDDPRTQRVICEPNEKNEKIIKYMESIGFKRHGSVQFPHKTSALMILEKEDFYSLCPF</sequence>
<dbReference type="Proteomes" id="UP000321518">
    <property type="component" value="Unassembled WGS sequence"/>
</dbReference>
<evidence type="ECO:0000313" key="4">
    <source>
        <dbReference type="Proteomes" id="UP000321518"/>
    </source>
</evidence>
<comment type="caution">
    <text evidence="3">The sequence shown here is derived from an EMBL/GenBank/DDBJ whole genome shotgun (WGS) entry which is preliminary data.</text>
</comment>
<dbReference type="Pfam" id="PF13523">
    <property type="entry name" value="Acetyltransf_8"/>
    <property type="match status" value="1"/>
</dbReference>
<feature type="domain" description="Acyltransferase MbtK/IucB-like conserved" evidence="2">
    <location>
        <begin position="241"/>
        <end position="287"/>
    </location>
</feature>
<reference evidence="3 4" key="1">
    <citation type="submission" date="2019-07" db="EMBL/GenBank/DDBJ databases">
        <title>Rhodotorula toruloides NBRC10032 genome sequencing.</title>
        <authorList>
            <person name="Shida Y."/>
            <person name="Takaku H."/>
            <person name="Ogasawara W."/>
            <person name="Mori K."/>
        </authorList>
    </citation>
    <scope>NUCLEOTIDE SEQUENCE [LARGE SCALE GENOMIC DNA]</scope>
    <source>
        <strain evidence="3 4">NBRC10032</strain>
    </source>
</reference>
<organism evidence="3 4">
    <name type="scientific">Rhodotorula toruloides</name>
    <name type="common">Yeast</name>
    <name type="synonym">Rhodosporidium toruloides</name>
    <dbReference type="NCBI Taxonomy" id="5286"/>
    <lineage>
        <taxon>Eukaryota</taxon>
        <taxon>Fungi</taxon>
        <taxon>Dikarya</taxon>
        <taxon>Basidiomycota</taxon>
        <taxon>Pucciniomycotina</taxon>
        <taxon>Microbotryomycetes</taxon>
        <taxon>Sporidiobolales</taxon>
        <taxon>Sporidiobolaceae</taxon>
        <taxon>Rhodotorula</taxon>
    </lineage>
</organism>
<evidence type="ECO:0000313" key="3">
    <source>
        <dbReference type="EMBL" id="GEM11216.1"/>
    </source>
</evidence>
<accession>A0A511KMX3</accession>
<proteinExistence type="inferred from homology"/>